<sequence length="253" mass="29922">MTVTGYKNLTQWLLEHAEIDPQAKIDRHNTLLLVDCHENFSDSNCRSLLIDQHRGVVGSPKETKRLLNEWLEQQMFGLIWQRSVQKSITKKERVESLAIVHGNSMFVPVKGATQHSTSWVAMHNLVSKIYYLPNKPAIQLNFKMANASILSLEMPANCSFFRRQYEIAQKMMLQQWQIWRSAAAELKVEEDSLLFKSCLAEVDRLEYIHPREIFNLYQRELWECYIKGSWDDRCSPKEFEKNQKDVKRRYDYF</sequence>
<name>A0A3Q8CUK3_9LACO</name>
<dbReference type="EMBL" id="CP018180">
    <property type="protein sequence ID" value="AUJ31915.1"/>
    <property type="molecule type" value="Genomic_DNA"/>
</dbReference>
<evidence type="ECO:0000313" key="1">
    <source>
        <dbReference type="EMBL" id="AUJ31915.1"/>
    </source>
</evidence>
<dbReference type="Proteomes" id="UP000324497">
    <property type="component" value="Chromosome"/>
</dbReference>
<gene>
    <name evidence="1" type="ORF">BSQ50_04680</name>
</gene>
<proteinExistence type="predicted"/>
<dbReference type="RefSeq" id="WP_148126564.1">
    <property type="nucleotide sequence ID" value="NZ_CP018180.1"/>
</dbReference>
<accession>A0A3Q8CUK3</accession>
<protein>
    <submittedName>
        <fullName evidence="1">Uncharacterized protein</fullName>
    </submittedName>
</protein>
<evidence type="ECO:0000313" key="2">
    <source>
        <dbReference type="Proteomes" id="UP000324497"/>
    </source>
</evidence>
<dbReference type="AlphaFoldDB" id="A0A3Q8CUK3"/>
<reference evidence="1 2" key="1">
    <citation type="submission" date="2016-11" db="EMBL/GenBank/DDBJ databases">
        <title>Interaction between Lactobacillus species and yeast in water kefir.</title>
        <authorList>
            <person name="Behr J."/>
            <person name="Xu D."/>
            <person name="Vogel R.F."/>
        </authorList>
    </citation>
    <scope>NUCLEOTIDE SEQUENCE [LARGE SCALE GENOMIC DNA]</scope>
    <source>
        <strain evidence="1 2">TMW 1.1827</strain>
    </source>
</reference>
<keyword evidence="2" id="KW-1185">Reference proteome</keyword>
<dbReference type="KEGG" id="lng:BSQ50_04680"/>
<organism evidence="1 2">
    <name type="scientific">Liquorilactobacillus nagelii</name>
    <dbReference type="NCBI Taxonomy" id="82688"/>
    <lineage>
        <taxon>Bacteria</taxon>
        <taxon>Bacillati</taxon>
        <taxon>Bacillota</taxon>
        <taxon>Bacilli</taxon>
        <taxon>Lactobacillales</taxon>
        <taxon>Lactobacillaceae</taxon>
        <taxon>Liquorilactobacillus</taxon>
    </lineage>
</organism>